<dbReference type="EMBL" id="FOSW01000009">
    <property type="protein sequence ID" value="SFL32116.1"/>
    <property type="molecule type" value="Genomic_DNA"/>
</dbReference>
<keyword evidence="1" id="KW-0304">Gas vesicle</keyword>
<protein>
    <submittedName>
        <fullName evidence="5">Gas vesicle protein K</fullName>
    </submittedName>
</protein>
<name>A0A1I4GSN6_9ACTN</name>
<evidence type="ECO:0000256" key="3">
    <source>
        <dbReference type="ARBA" id="ARBA00035659"/>
    </source>
</evidence>
<dbReference type="AlphaFoldDB" id="A0A1I4GSN6"/>
<dbReference type="STRING" id="504800.SAMN04488085_109125"/>
<dbReference type="RefSeq" id="WP_091326178.1">
    <property type="nucleotide sequence ID" value="NZ_FOSW01000009.1"/>
</dbReference>
<dbReference type="GO" id="GO:0031411">
    <property type="term" value="C:gas vesicle"/>
    <property type="evidence" value="ECO:0007669"/>
    <property type="project" value="UniProtKB-SubCell"/>
</dbReference>
<comment type="similarity">
    <text evidence="3">Belongs to the gas vesicle GvpK family.</text>
</comment>
<accession>A0A1I4GSN6</accession>
<dbReference type="InterPro" id="IPR007805">
    <property type="entry name" value="GvpK"/>
</dbReference>
<reference evidence="5 6" key="1">
    <citation type="submission" date="2016-10" db="EMBL/GenBank/DDBJ databases">
        <authorList>
            <person name="de Groot N.N."/>
        </authorList>
    </citation>
    <scope>NUCLEOTIDE SEQUENCE [LARGE SCALE GENOMIC DNA]</scope>
    <source>
        <strain evidence="5 6">DSM 45317</strain>
    </source>
</reference>
<gene>
    <name evidence="5" type="ORF">SAMN04488085_109125</name>
</gene>
<feature type="compositionally biased region" description="Pro residues" evidence="4">
    <location>
        <begin position="1"/>
        <end position="18"/>
    </location>
</feature>
<dbReference type="PANTHER" id="PTHR40137:SF2">
    <property type="entry name" value="PROTEIN GVPK 1"/>
    <property type="match status" value="1"/>
</dbReference>
<evidence type="ECO:0000256" key="1">
    <source>
        <dbReference type="ARBA" id="ARBA00022987"/>
    </source>
</evidence>
<dbReference type="Pfam" id="PF05121">
    <property type="entry name" value="GvpK"/>
    <property type="match status" value="1"/>
</dbReference>
<comment type="subcellular location">
    <subcellularLocation>
        <location evidence="2">Gas vesicle</location>
    </subcellularLocation>
</comment>
<organism evidence="5 6">
    <name type="scientific">Geodermatophilus ruber</name>
    <dbReference type="NCBI Taxonomy" id="504800"/>
    <lineage>
        <taxon>Bacteria</taxon>
        <taxon>Bacillati</taxon>
        <taxon>Actinomycetota</taxon>
        <taxon>Actinomycetes</taxon>
        <taxon>Geodermatophilales</taxon>
        <taxon>Geodermatophilaceae</taxon>
        <taxon>Geodermatophilus</taxon>
    </lineage>
</organism>
<evidence type="ECO:0000313" key="5">
    <source>
        <dbReference type="EMBL" id="SFL32116.1"/>
    </source>
</evidence>
<dbReference type="PANTHER" id="PTHR40137">
    <property type="entry name" value="PROTEIN GVPK 1"/>
    <property type="match status" value="1"/>
</dbReference>
<evidence type="ECO:0000256" key="4">
    <source>
        <dbReference type="SAM" id="MobiDB-lite"/>
    </source>
</evidence>
<evidence type="ECO:0000256" key="2">
    <source>
        <dbReference type="ARBA" id="ARBA00035108"/>
    </source>
</evidence>
<dbReference type="InParanoid" id="A0A1I4GSN6"/>
<dbReference type="Proteomes" id="UP000199152">
    <property type="component" value="Unassembled WGS sequence"/>
</dbReference>
<dbReference type="OrthoDB" id="5772958at2"/>
<dbReference type="GO" id="GO:0031412">
    <property type="term" value="P:gas vesicle organization"/>
    <property type="evidence" value="ECO:0007669"/>
    <property type="project" value="InterPro"/>
</dbReference>
<evidence type="ECO:0000313" key="6">
    <source>
        <dbReference type="Proteomes" id="UP000199152"/>
    </source>
</evidence>
<keyword evidence="6" id="KW-1185">Reference proteome</keyword>
<proteinExistence type="inferred from homology"/>
<feature type="region of interest" description="Disordered" evidence="4">
    <location>
        <begin position="1"/>
        <end position="33"/>
    </location>
</feature>
<sequence length="127" mass="13856">MRPDDPLPPPPDRPPPAGRRPDGRPPGDAASRPALRVAADADDLGRGLGRLVVVLLDVVRQLLERQAVRRMAAGELTDAEVERLGRALLALQDQFTELRDVLGVAPGDARLPVDLDALLPDERRDRR</sequence>